<dbReference type="InterPro" id="IPR020084">
    <property type="entry name" value="NUDIX_hydrolase_CS"/>
</dbReference>
<proteinExistence type="inferred from homology"/>
<dbReference type="PANTHER" id="PTHR16099">
    <property type="entry name" value="8-OXO-DGTP DIPHOSPHATES NUDT15"/>
    <property type="match status" value="1"/>
</dbReference>
<dbReference type="STRING" id="1157962.A0A250XPU7"/>
<keyword evidence="5" id="KW-1185">Reference proteome</keyword>
<evidence type="ECO:0000313" key="5">
    <source>
        <dbReference type="Proteomes" id="UP000232323"/>
    </source>
</evidence>
<dbReference type="GO" id="GO:0006203">
    <property type="term" value="P:dGTP catabolic process"/>
    <property type="evidence" value="ECO:0007669"/>
    <property type="project" value="TreeGrafter"/>
</dbReference>
<dbReference type="InterPro" id="IPR000086">
    <property type="entry name" value="NUDIX_hydrolase_dom"/>
</dbReference>
<dbReference type="GO" id="GO:0035539">
    <property type="term" value="F:8-oxo-7,8-dihydrodeoxyguanosine triphosphate pyrophosphatase activity"/>
    <property type="evidence" value="ECO:0007669"/>
    <property type="project" value="TreeGrafter"/>
</dbReference>
<feature type="domain" description="Nudix hydrolase" evidence="3">
    <location>
        <begin position="5"/>
        <end position="142"/>
    </location>
</feature>
<dbReference type="PANTHER" id="PTHR16099:SF5">
    <property type="entry name" value="NUCLEOTIDE TRIPHOSPHATE DIPHOSPHATASE NUDT15"/>
    <property type="match status" value="1"/>
</dbReference>
<protein>
    <recommendedName>
        <fullName evidence="3">Nudix hydrolase domain-containing protein</fullName>
    </recommendedName>
</protein>
<gene>
    <name evidence="4" type="ORF">CEUSTIGMA_g12373.t1</name>
</gene>
<evidence type="ECO:0000256" key="2">
    <source>
        <dbReference type="RuleBase" id="RU003476"/>
    </source>
</evidence>
<sequence>MSTRPIFTGVGVILVKEVSKHILVGRRKGSHGSGTFALPGGHLEYGEKFEECAAREVLEETGITLRSSDIKFAYATTDVFQELQKQYVTIFMQAQVPEETKATLVEPEKCESWEWVPWGSLPSPLFKPLQTLTETTFSPDGL</sequence>
<keyword evidence="1 2" id="KW-0378">Hydrolase</keyword>
<dbReference type="AlphaFoldDB" id="A0A250XPU7"/>
<dbReference type="FunFam" id="3.90.79.10:FF:000060">
    <property type="entry name" value="Nudix hydrolase 1"/>
    <property type="match status" value="1"/>
</dbReference>
<dbReference type="PROSITE" id="PS51462">
    <property type="entry name" value="NUDIX"/>
    <property type="match status" value="1"/>
</dbReference>
<dbReference type="OrthoDB" id="447842at2759"/>
<dbReference type="EMBL" id="BEGY01000142">
    <property type="protein sequence ID" value="GAX84952.1"/>
    <property type="molecule type" value="Genomic_DNA"/>
</dbReference>
<evidence type="ECO:0000259" key="3">
    <source>
        <dbReference type="PROSITE" id="PS51462"/>
    </source>
</evidence>
<reference evidence="4 5" key="1">
    <citation type="submission" date="2017-08" db="EMBL/GenBank/DDBJ databases">
        <title>Acidophilic green algal genome provides insights into adaptation to an acidic environment.</title>
        <authorList>
            <person name="Hirooka S."/>
            <person name="Hirose Y."/>
            <person name="Kanesaki Y."/>
            <person name="Higuchi S."/>
            <person name="Fujiwara T."/>
            <person name="Onuma R."/>
            <person name="Era A."/>
            <person name="Ohbayashi R."/>
            <person name="Uzuka A."/>
            <person name="Nozaki H."/>
            <person name="Yoshikawa H."/>
            <person name="Miyagishima S.Y."/>
        </authorList>
    </citation>
    <scope>NUCLEOTIDE SEQUENCE [LARGE SCALE GENOMIC DNA]</scope>
    <source>
        <strain evidence="4 5">NIES-2499</strain>
    </source>
</reference>
<dbReference type="InterPro" id="IPR020476">
    <property type="entry name" value="Nudix_hydrolase"/>
</dbReference>
<evidence type="ECO:0000313" key="4">
    <source>
        <dbReference type="EMBL" id="GAX84952.1"/>
    </source>
</evidence>
<evidence type="ECO:0000256" key="1">
    <source>
        <dbReference type="ARBA" id="ARBA00022801"/>
    </source>
</evidence>
<name>A0A250XPU7_9CHLO</name>
<comment type="similarity">
    <text evidence="2">Belongs to the Nudix hydrolase family.</text>
</comment>
<accession>A0A250XPU7</accession>
<dbReference type="SUPFAM" id="SSF55811">
    <property type="entry name" value="Nudix"/>
    <property type="match status" value="1"/>
</dbReference>
<comment type="caution">
    <text evidence="4">The sequence shown here is derived from an EMBL/GenBank/DDBJ whole genome shotgun (WGS) entry which is preliminary data.</text>
</comment>
<dbReference type="PRINTS" id="PR00502">
    <property type="entry name" value="NUDIXFAMILY"/>
</dbReference>
<dbReference type="Proteomes" id="UP000232323">
    <property type="component" value="Unassembled WGS sequence"/>
</dbReference>
<dbReference type="InterPro" id="IPR015797">
    <property type="entry name" value="NUDIX_hydrolase-like_dom_sf"/>
</dbReference>
<dbReference type="Pfam" id="PF00293">
    <property type="entry name" value="NUDIX"/>
    <property type="match status" value="1"/>
</dbReference>
<dbReference type="GO" id="GO:0005829">
    <property type="term" value="C:cytosol"/>
    <property type="evidence" value="ECO:0007669"/>
    <property type="project" value="TreeGrafter"/>
</dbReference>
<dbReference type="CDD" id="cd04678">
    <property type="entry name" value="NUDIX_MTH2_Nudt15"/>
    <property type="match status" value="1"/>
</dbReference>
<organism evidence="4 5">
    <name type="scientific">Chlamydomonas eustigma</name>
    <dbReference type="NCBI Taxonomy" id="1157962"/>
    <lineage>
        <taxon>Eukaryota</taxon>
        <taxon>Viridiplantae</taxon>
        <taxon>Chlorophyta</taxon>
        <taxon>core chlorophytes</taxon>
        <taxon>Chlorophyceae</taxon>
        <taxon>CS clade</taxon>
        <taxon>Chlamydomonadales</taxon>
        <taxon>Chlamydomonadaceae</taxon>
        <taxon>Chlamydomonas</taxon>
    </lineage>
</organism>
<dbReference type="Gene3D" id="3.90.79.10">
    <property type="entry name" value="Nucleoside Triphosphate Pyrophosphohydrolase"/>
    <property type="match status" value="1"/>
</dbReference>
<dbReference type="PROSITE" id="PS00893">
    <property type="entry name" value="NUDIX_BOX"/>
    <property type="match status" value="1"/>
</dbReference>